<dbReference type="InterPro" id="IPR014813">
    <property type="entry name" value="Gnl3_N_dom"/>
</dbReference>
<dbReference type="InterPro" id="IPR023179">
    <property type="entry name" value="GTP-bd_ortho_bundle_sf"/>
</dbReference>
<feature type="compositionally biased region" description="Basic and acidic residues" evidence="7">
    <location>
        <begin position="529"/>
        <end position="544"/>
    </location>
</feature>
<evidence type="ECO:0000256" key="3">
    <source>
        <dbReference type="ARBA" id="ARBA00023054"/>
    </source>
</evidence>
<dbReference type="FunFam" id="1.10.1580.10:FF:000002">
    <property type="entry name" value="Guanine nucleotide-binding protein-like 3 (nucleolar)-like"/>
    <property type="match status" value="1"/>
</dbReference>
<evidence type="ECO:0000259" key="8">
    <source>
        <dbReference type="PROSITE" id="PS51721"/>
    </source>
</evidence>
<proteinExistence type="predicted"/>
<dbReference type="InParanoid" id="A0A6P8HE21"/>
<feature type="domain" description="CP-type G" evidence="8">
    <location>
        <begin position="134"/>
        <end position="319"/>
    </location>
</feature>
<evidence type="ECO:0000256" key="2">
    <source>
        <dbReference type="ARBA" id="ARBA00022741"/>
    </source>
</evidence>
<dbReference type="PANTHER" id="PTHR11089:SF30">
    <property type="entry name" value="GUANINE NUCLEOTIDE-BINDING PROTEIN-LIKE 3 HOMOLOG"/>
    <property type="match status" value="1"/>
</dbReference>
<evidence type="ECO:0000313" key="9">
    <source>
        <dbReference type="Proteomes" id="UP000515163"/>
    </source>
</evidence>
<dbReference type="RefSeq" id="XP_031553946.1">
    <property type="nucleotide sequence ID" value="XM_031698086.1"/>
</dbReference>
<dbReference type="Proteomes" id="UP000515163">
    <property type="component" value="Unplaced"/>
</dbReference>
<dbReference type="KEGG" id="aten:116290962"/>
<dbReference type="CDD" id="cd04178">
    <property type="entry name" value="Nucleostemin_like"/>
    <property type="match status" value="1"/>
</dbReference>
<evidence type="ECO:0000256" key="6">
    <source>
        <dbReference type="SAM" id="Coils"/>
    </source>
</evidence>
<accession>A0A6P8HE21</accession>
<dbReference type="InterPro" id="IPR006073">
    <property type="entry name" value="GTP-bd"/>
</dbReference>
<dbReference type="PROSITE" id="PS51721">
    <property type="entry name" value="G_CP"/>
    <property type="match status" value="1"/>
</dbReference>
<protein>
    <submittedName>
        <fullName evidence="10">Guanine nucleotide-binding protein-like 3 homolog</fullName>
    </submittedName>
</protein>
<dbReference type="InterPro" id="IPR050755">
    <property type="entry name" value="TRAFAC_YlqF/YawG_RiboMat"/>
</dbReference>
<feature type="region of interest" description="Disordered" evidence="7">
    <location>
        <begin position="467"/>
        <end position="552"/>
    </location>
</feature>
<keyword evidence="3 6" id="KW-0175">Coiled coil</keyword>
<keyword evidence="4" id="KW-0342">GTP-binding</keyword>
<keyword evidence="2" id="KW-0547">Nucleotide-binding</keyword>
<dbReference type="FunFam" id="3.40.50.300:FF:000493">
    <property type="entry name" value="Guanine nucleotide-binding protein-like 3-like protein"/>
    <property type="match status" value="1"/>
</dbReference>
<keyword evidence="5" id="KW-0539">Nucleus</keyword>
<dbReference type="Gene3D" id="3.40.50.300">
    <property type="entry name" value="P-loop containing nucleotide triphosphate hydrolases"/>
    <property type="match status" value="1"/>
</dbReference>
<evidence type="ECO:0000256" key="1">
    <source>
        <dbReference type="ARBA" id="ARBA00004123"/>
    </source>
</evidence>
<dbReference type="FunCoup" id="A0A6P8HE21">
    <property type="interactions" value="2378"/>
</dbReference>
<dbReference type="GO" id="GO:0005525">
    <property type="term" value="F:GTP binding"/>
    <property type="evidence" value="ECO:0007669"/>
    <property type="project" value="UniProtKB-KW"/>
</dbReference>
<keyword evidence="9" id="KW-1185">Reference proteome</keyword>
<dbReference type="PANTHER" id="PTHR11089">
    <property type="entry name" value="GTP-BINDING PROTEIN-RELATED"/>
    <property type="match status" value="1"/>
</dbReference>
<dbReference type="GO" id="GO:0005730">
    <property type="term" value="C:nucleolus"/>
    <property type="evidence" value="ECO:0007669"/>
    <property type="project" value="UniProtKB-ARBA"/>
</dbReference>
<evidence type="ECO:0000313" key="10">
    <source>
        <dbReference type="RefSeq" id="XP_031553946.1"/>
    </source>
</evidence>
<organism evidence="9 10">
    <name type="scientific">Actinia tenebrosa</name>
    <name type="common">Australian red waratah sea anemone</name>
    <dbReference type="NCBI Taxonomy" id="6105"/>
    <lineage>
        <taxon>Eukaryota</taxon>
        <taxon>Metazoa</taxon>
        <taxon>Cnidaria</taxon>
        <taxon>Anthozoa</taxon>
        <taxon>Hexacorallia</taxon>
        <taxon>Actiniaria</taxon>
        <taxon>Actiniidae</taxon>
        <taxon>Actinia</taxon>
    </lineage>
</organism>
<reference evidence="10" key="1">
    <citation type="submission" date="2025-08" db="UniProtKB">
        <authorList>
            <consortium name="RefSeq"/>
        </authorList>
    </citation>
    <scope>IDENTIFICATION</scope>
    <source>
        <tissue evidence="10">Tentacle</tissue>
    </source>
</reference>
<dbReference type="Gene3D" id="1.10.1580.10">
    <property type="match status" value="1"/>
</dbReference>
<dbReference type="SUPFAM" id="SSF52540">
    <property type="entry name" value="P-loop containing nucleoside triphosphate hydrolases"/>
    <property type="match status" value="1"/>
</dbReference>
<dbReference type="InterPro" id="IPR027417">
    <property type="entry name" value="P-loop_NTPase"/>
</dbReference>
<feature type="coiled-coil region" evidence="6">
    <location>
        <begin position="56"/>
        <end position="88"/>
    </location>
</feature>
<evidence type="ECO:0000256" key="4">
    <source>
        <dbReference type="ARBA" id="ARBA00023134"/>
    </source>
</evidence>
<dbReference type="Pfam" id="PF08701">
    <property type="entry name" value="GN3L_Grn1"/>
    <property type="match status" value="1"/>
</dbReference>
<dbReference type="AlphaFoldDB" id="A0A6P8HE21"/>
<sequence>MVGPKKKSKRMEAKMKYKIKKKVAEHHRKVRKETRKSGISKKRKKDPGIPNLYPFKDQLLRQMEEKKLKDEEIKRKQKEKRLREVNKRRNLFNLQEDALKRGKEFEKKKALKEGLKDSEYAMGARAETSLKAYYKEFKKVVDAADVILEVLDARDPIGCRCPQVEQAVLASGSQKKLVLVLNKIDLIPKDIAEKWLKYLRNEFPAVIFKSSTQTQKQNLSHSKIPVALANKDVLSSSSCVGADTLLKLLGNYCRNKDIKTAITVGVVGFPNVGKSSIINSLKRSRACTVGNTPGVTKSMQEIQLDKHIKLLDSPGIVMDTGNSDAAVILKNCVKIENIDDPIPPVEAILKRCNKQQVMEKYSVPDYRDTNEFLAHLGKRLGKLKKGGIPDIVAAGKTVLRDWNSGKILFYTHPPETHTMPTHVSAEVVSEWSKEFDLASLQKEEENELKGAGMDSTMDDAMVLQSSGPTNAVTMDENEMDDDEEFESDDGESDKEESEEEEMEESDEEAEEEDMTVLLSNTKPSQNSVVKEKVPPAVSNDEKNEFNQQVNKNKKKVLIKNSIDHL</sequence>
<dbReference type="Pfam" id="PF01926">
    <property type="entry name" value="MMR_HSR1"/>
    <property type="match status" value="1"/>
</dbReference>
<evidence type="ECO:0000256" key="7">
    <source>
        <dbReference type="SAM" id="MobiDB-lite"/>
    </source>
</evidence>
<feature type="compositionally biased region" description="Basic residues" evidence="7">
    <location>
        <begin position="19"/>
        <end position="45"/>
    </location>
</feature>
<dbReference type="GeneID" id="116290962"/>
<dbReference type="OrthoDB" id="444945at2759"/>
<dbReference type="PRINTS" id="PR00326">
    <property type="entry name" value="GTP1OBG"/>
</dbReference>
<evidence type="ECO:0000256" key="5">
    <source>
        <dbReference type="ARBA" id="ARBA00023242"/>
    </source>
</evidence>
<feature type="compositionally biased region" description="Polar residues" evidence="7">
    <location>
        <begin position="517"/>
        <end position="528"/>
    </location>
</feature>
<dbReference type="InterPro" id="IPR030378">
    <property type="entry name" value="G_CP_dom"/>
</dbReference>
<comment type="subcellular location">
    <subcellularLocation>
        <location evidence="1">Nucleus</location>
    </subcellularLocation>
</comment>
<name>A0A6P8HE21_ACTTE</name>
<gene>
    <name evidence="10" type="primary">LOC116290962</name>
</gene>
<feature type="compositionally biased region" description="Acidic residues" evidence="7">
    <location>
        <begin position="475"/>
        <end position="514"/>
    </location>
</feature>
<feature type="region of interest" description="Disordered" evidence="7">
    <location>
        <begin position="19"/>
        <end position="53"/>
    </location>
</feature>